<keyword evidence="1" id="KW-0812">Transmembrane</keyword>
<reference evidence="3" key="1">
    <citation type="journal article" date="2019" name="Int. J. Syst. Evol. Microbiol.">
        <title>The Global Catalogue of Microorganisms (GCM) 10K type strain sequencing project: providing services to taxonomists for standard genome sequencing and annotation.</title>
        <authorList>
            <consortium name="The Broad Institute Genomics Platform"/>
            <consortium name="The Broad Institute Genome Sequencing Center for Infectious Disease"/>
            <person name="Wu L."/>
            <person name="Ma J."/>
        </authorList>
    </citation>
    <scope>NUCLEOTIDE SEQUENCE [LARGE SCALE GENOMIC DNA]</scope>
    <source>
        <strain evidence="3">CCUG 60898</strain>
    </source>
</reference>
<organism evidence="2 3">
    <name type="scientific">Salinimicrobium gaetbulicola</name>
    <dbReference type="NCBI Taxonomy" id="999702"/>
    <lineage>
        <taxon>Bacteria</taxon>
        <taxon>Pseudomonadati</taxon>
        <taxon>Bacteroidota</taxon>
        <taxon>Flavobacteriia</taxon>
        <taxon>Flavobacteriales</taxon>
        <taxon>Flavobacteriaceae</taxon>
        <taxon>Salinimicrobium</taxon>
    </lineage>
</organism>
<evidence type="ECO:0000313" key="2">
    <source>
        <dbReference type="EMBL" id="MFD0975474.1"/>
    </source>
</evidence>
<sequence length="144" mass="16960">MNKKVVIRFLVILTLIYPAYMLFRADEILGVSAIQETEKAILNYQVSIWINWVVLASFAVYFKWTEKRNTFFNFTYGFIIVTFILYGFLYQSYVTAYDLPSSFSDNYTLGVLMAVQNIVVSGILTGILQGAVWWFTRRWHRRYT</sequence>
<dbReference type="Proteomes" id="UP001597100">
    <property type="component" value="Unassembled WGS sequence"/>
</dbReference>
<gene>
    <name evidence="2" type="ORF">ACFQ1G_01610</name>
</gene>
<feature type="transmembrane region" description="Helical" evidence="1">
    <location>
        <begin position="43"/>
        <end position="62"/>
    </location>
</feature>
<name>A0ABW3ICB2_9FLAO</name>
<proteinExistence type="predicted"/>
<evidence type="ECO:0000313" key="3">
    <source>
        <dbReference type="Proteomes" id="UP001597100"/>
    </source>
</evidence>
<feature type="transmembrane region" description="Helical" evidence="1">
    <location>
        <begin position="74"/>
        <end position="93"/>
    </location>
</feature>
<keyword evidence="1" id="KW-1133">Transmembrane helix</keyword>
<feature type="transmembrane region" description="Helical" evidence="1">
    <location>
        <begin position="113"/>
        <end position="135"/>
    </location>
</feature>
<dbReference type="EMBL" id="JBHTJP010000032">
    <property type="protein sequence ID" value="MFD0975474.1"/>
    <property type="molecule type" value="Genomic_DNA"/>
</dbReference>
<protein>
    <submittedName>
        <fullName evidence="2">Uncharacterized protein</fullName>
    </submittedName>
</protein>
<comment type="caution">
    <text evidence="2">The sequence shown here is derived from an EMBL/GenBank/DDBJ whole genome shotgun (WGS) entry which is preliminary data.</text>
</comment>
<keyword evidence="1" id="KW-0472">Membrane</keyword>
<evidence type="ECO:0000256" key="1">
    <source>
        <dbReference type="SAM" id="Phobius"/>
    </source>
</evidence>
<keyword evidence="3" id="KW-1185">Reference proteome</keyword>
<accession>A0ABW3ICB2</accession>
<feature type="transmembrane region" description="Helical" evidence="1">
    <location>
        <begin position="5"/>
        <end position="23"/>
    </location>
</feature>
<dbReference type="RefSeq" id="WP_380736492.1">
    <property type="nucleotide sequence ID" value="NZ_JBHTJP010000032.1"/>
</dbReference>